<dbReference type="EMBL" id="KP015849">
    <property type="protein sequence ID" value="AKH41021.1"/>
    <property type="molecule type" value="mRNA"/>
</dbReference>
<keyword evidence="7 8" id="KW-0349">Heme</keyword>
<evidence type="ECO:0000256" key="1">
    <source>
        <dbReference type="ARBA" id="ARBA00005122"/>
    </source>
</evidence>
<accession>A0A0F7KPF6</accession>
<dbReference type="AlphaFoldDB" id="A0A0F7KPF6"/>
<name>A0A0F7KPF6_THUPL</name>
<evidence type="ECO:0000256" key="7">
    <source>
        <dbReference type="PIRSR" id="PIRSR602401-1"/>
    </source>
</evidence>
<dbReference type="PROSITE" id="PS00086">
    <property type="entry name" value="CYTOCHROME_P450"/>
    <property type="match status" value="1"/>
</dbReference>
<dbReference type="Gene3D" id="1.10.630.10">
    <property type="entry name" value="Cytochrome P450"/>
    <property type="match status" value="1"/>
</dbReference>
<sequence>MESYYAHLLYCYYVLVSIVLILLSVLLWRKNTKRLLLPPGPPAWPIVGNLFLLGKKPNESLFALSGQYGPLMTLFLGMKTTVVASSAAMAKEVLKTHDNILAGRVPIHAATVLSYDKSSIIWDQNGSQWRKLRRICTTELFSPKKLQALQHVRTESVFQMIRLIFQEYFLNGNRVNFADIIFNTALNLISNMMFSTKVFDPNNPDCMEFTNALTSWVKLAERPNLADFFPWLGFLDLQGVDRKIGAHLKRAHYFLDLWISYRLARRSREAEEEGETEKDFLDLMLDMRAHDLSLTDIRAVLFELLMAGSDTTSGTLEWAMAELIHNPDKMKKAQVELEEVVGHSRRVEECDIDNLPYLHAVVKEVLRMYPAGPLLIPHRATSSCEIEGFVIPKDTQLWVNAWAVGRDPAVWNAPSKFMPQRFLEGEKAKLDFKGQDFDLIPFGAGRRICLGLPLADKMLHFILASLIHSFDWSLPDGMIAEELDMDYLFGVVLKKRQNLQAISTPRLPHNIY</sequence>
<dbReference type="FunFam" id="1.10.630.10:FF:000007">
    <property type="entry name" value="Cytochrome P450 76C4"/>
    <property type="match status" value="1"/>
</dbReference>
<dbReference type="PRINTS" id="PR00385">
    <property type="entry name" value="P450"/>
</dbReference>
<evidence type="ECO:0000256" key="8">
    <source>
        <dbReference type="RuleBase" id="RU000461"/>
    </source>
</evidence>
<dbReference type="GO" id="GO:0016705">
    <property type="term" value="F:oxidoreductase activity, acting on paired donors, with incorporation or reduction of molecular oxygen"/>
    <property type="evidence" value="ECO:0007669"/>
    <property type="project" value="InterPro"/>
</dbReference>
<comment type="pathway">
    <text evidence="1">Alkaloid biosynthesis; taxol biosynthesis.</text>
</comment>
<dbReference type="GO" id="GO:0005506">
    <property type="term" value="F:iron ion binding"/>
    <property type="evidence" value="ECO:0007669"/>
    <property type="project" value="InterPro"/>
</dbReference>
<dbReference type="PRINTS" id="PR00463">
    <property type="entry name" value="EP450I"/>
</dbReference>
<dbReference type="CDD" id="cd11073">
    <property type="entry name" value="CYP76-like"/>
    <property type="match status" value="1"/>
</dbReference>
<dbReference type="UniPathway" id="UPA00842"/>
<evidence type="ECO:0000313" key="10">
    <source>
        <dbReference type="EMBL" id="AKH41021.1"/>
    </source>
</evidence>
<keyword evidence="6" id="KW-0876">Taxol biosynthesis</keyword>
<protein>
    <submittedName>
        <fullName evidence="10">Cytochrome P450 CYP76AA21</fullName>
    </submittedName>
</protein>
<dbReference type="Pfam" id="PF00067">
    <property type="entry name" value="p450"/>
    <property type="match status" value="1"/>
</dbReference>
<feature type="transmembrane region" description="Helical" evidence="9">
    <location>
        <begin position="6"/>
        <end position="28"/>
    </location>
</feature>
<evidence type="ECO:0000256" key="4">
    <source>
        <dbReference type="ARBA" id="ARBA00023002"/>
    </source>
</evidence>
<comment type="cofactor">
    <cofactor evidence="7">
        <name>heme</name>
        <dbReference type="ChEBI" id="CHEBI:30413"/>
    </cofactor>
</comment>
<organism evidence="10">
    <name type="scientific">Thuja plicata</name>
    <name type="common">Western red-cedar</name>
    <name type="synonym">Giant arborvitae</name>
    <dbReference type="NCBI Taxonomy" id="3316"/>
    <lineage>
        <taxon>Eukaryota</taxon>
        <taxon>Viridiplantae</taxon>
        <taxon>Streptophyta</taxon>
        <taxon>Embryophyta</taxon>
        <taxon>Tracheophyta</taxon>
        <taxon>Spermatophyta</taxon>
        <taxon>Pinopsida</taxon>
        <taxon>Pinidae</taxon>
        <taxon>Conifers II</taxon>
        <taxon>Cupressales</taxon>
        <taxon>Cupressaceae</taxon>
        <taxon>Thuja</taxon>
    </lineage>
</organism>
<dbReference type="GO" id="GO:0042617">
    <property type="term" value="P:paclitaxel biosynthetic process"/>
    <property type="evidence" value="ECO:0007669"/>
    <property type="project" value="UniProtKB-UniPathway"/>
</dbReference>
<proteinExistence type="evidence at transcript level"/>
<dbReference type="PANTHER" id="PTHR47950:SF44">
    <property type="entry name" value="CYTOCHROME P450, FAMILY 76, SUBFAMILY C, POLYPEPTIDE 5-RELATED"/>
    <property type="match status" value="1"/>
</dbReference>
<evidence type="ECO:0000256" key="5">
    <source>
        <dbReference type="ARBA" id="ARBA00023004"/>
    </source>
</evidence>
<keyword evidence="5 7" id="KW-0408">Iron</keyword>
<dbReference type="GO" id="GO:0004497">
    <property type="term" value="F:monooxygenase activity"/>
    <property type="evidence" value="ECO:0007669"/>
    <property type="project" value="UniProtKB-KW"/>
</dbReference>
<keyword evidence="9" id="KW-1133">Transmembrane helix</keyword>
<keyword evidence="4 8" id="KW-0560">Oxidoreductase</keyword>
<feature type="binding site" description="axial binding residue" evidence="7">
    <location>
        <position position="449"/>
    </location>
    <ligand>
        <name>heme</name>
        <dbReference type="ChEBI" id="CHEBI:30413"/>
    </ligand>
    <ligandPart>
        <name>Fe</name>
        <dbReference type="ChEBI" id="CHEBI:18248"/>
    </ligandPart>
</feature>
<dbReference type="InterPro" id="IPR036396">
    <property type="entry name" value="Cyt_P450_sf"/>
</dbReference>
<keyword evidence="3 7" id="KW-0479">Metal-binding</keyword>
<dbReference type="InterPro" id="IPR002401">
    <property type="entry name" value="Cyt_P450_E_grp-I"/>
</dbReference>
<dbReference type="InterPro" id="IPR001128">
    <property type="entry name" value="Cyt_P450"/>
</dbReference>
<dbReference type="SUPFAM" id="SSF48264">
    <property type="entry name" value="Cytochrome P450"/>
    <property type="match status" value="1"/>
</dbReference>
<comment type="similarity">
    <text evidence="2 8">Belongs to the cytochrome P450 family.</text>
</comment>
<reference evidence="10" key="1">
    <citation type="journal article" date="2015" name="Plant Physiol.">
        <title>The Gymnosperm Cytochrome P450 CYP750B1 Catalyzes Stereospecific Monoterpene Hydroxylation of (+)-Sabinene in Thujone Biosynthesis in Western Redcedar.</title>
        <authorList>
            <person name="Gesell A."/>
            <person name="Blaukopf M."/>
            <person name="Madilao L."/>
            <person name="Yuen M.M."/>
            <person name="Withers S.G."/>
            <person name="Mattsson J."/>
            <person name="Russell J.H."/>
            <person name="Bohlmann J."/>
        </authorList>
    </citation>
    <scope>NUCLEOTIDE SEQUENCE</scope>
</reference>
<evidence type="ECO:0000256" key="2">
    <source>
        <dbReference type="ARBA" id="ARBA00010617"/>
    </source>
</evidence>
<dbReference type="PANTHER" id="PTHR47950">
    <property type="entry name" value="CYTOCHROME P450, FAMILY 76, SUBFAMILY C, POLYPEPTIDE 5-RELATED"/>
    <property type="match status" value="1"/>
</dbReference>
<dbReference type="InterPro" id="IPR017972">
    <property type="entry name" value="Cyt_P450_CS"/>
</dbReference>
<dbReference type="GO" id="GO:0020037">
    <property type="term" value="F:heme binding"/>
    <property type="evidence" value="ECO:0007669"/>
    <property type="project" value="InterPro"/>
</dbReference>
<keyword evidence="9" id="KW-0812">Transmembrane</keyword>
<evidence type="ECO:0000256" key="9">
    <source>
        <dbReference type="SAM" id="Phobius"/>
    </source>
</evidence>
<keyword evidence="9" id="KW-0472">Membrane</keyword>
<keyword evidence="8" id="KW-0503">Monooxygenase</keyword>
<evidence type="ECO:0000256" key="3">
    <source>
        <dbReference type="ARBA" id="ARBA00022723"/>
    </source>
</evidence>
<evidence type="ECO:0000256" key="6">
    <source>
        <dbReference type="ARBA" id="ARBA00023059"/>
    </source>
</evidence>